<dbReference type="PATRIC" id="fig|86416.3.peg.1835"/>
<evidence type="ECO:0000313" key="2">
    <source>
        <dbReference type="Proteomes" id="UP000013523"/>
    </source>
</evidence>
<dbReference type="Proteomes" id="UP000013523">
    <property type="component" value="Chromosome"/>
</dbReference>
<proteinExistence type="predicted"/>
<organism evidence="1 2">
    <name type="scientific">Clostridium pasteurianum BC1</name>
    <dbReference type="NCBI Taxonomy" id="86416"/>
    <lineage>
        <taxon>Bacteria</taxon>
        <taxon>Bacillati</taxon>
        <taxon>Bacillota</taxon>
        <taxon>Clostridia</taxon>
        <taxon>Eubacteriales</taxon>
        <taxon>Clostridiaceae</taxon>
        <taxon>Clostridium</taxon>
    </lineage>
</organism>
<dbReference type="EMBL" id="CP003261">
    <property type="protein sequence ID" value="AGK96762.1"/>
    <property type="molecule type" value="Genomic_DNA"/>
</dbReference>
<sequence length="82" mass="9878">MNQYKYIKEFYLISRINEENIIVQEVDIKEWGTVYIYIVEKNESGFYIYKASGIADKPINFDDLHYITLAECEVKELFRKIK</sequence>
<reference evidence="1 2" key="1">
    <citation type="submission" date="2012-01" db="EMBL/GenBank/DDBJ databases">
        <title>Complete sequence of chromosome of Clostridium pasteurianum BC1.</title>
        <authorList>
            <consortium name="US DOE Joint Genome Institute"/>
            <person name="Lucas S."/>
            <person name="Han J."/>
            <person name="Lapidus A."/>
            <person name="Cheng J.-F."/>
            <person name="Goodwin L."/>
            <person name="Pitluck S."/>
            <person name="Peters L."/>
            <person name="Mikhailova N."/>
            <person name="Teshima H."/>
            <person name="Detter J.C."/>
            <person name="Han C."/>
            <person name="Tapia R."/>
            <person name="Land M."/>
            <person name="Hauser L."/>
            <person name="Kyrpides N."/>
            <person name="Ivanova N."/>
            <person name="Pagani I."/>
            <person name="Dunn J."/>
            <person name="Taghavi S."/>
            <person name="Francis A."/>
            <person name="van der Lelie D."/>
            <person name="Woyke T."/>
        </authorList>
    </citation>
    <scope>NUCLEOTIDE SEQUENCE [LARGE SCALE GENOMIC DNA]</scope>
    <source>
        <strain evidence="1 2">BC1</strain>
    </source>
</reference>
<dbReference type="RefSeq" id="WP_015615080.1">
    <property type="nucleotide sequence ID" value="NC_021182.1"/>
</dbReference>
<dbReference type="KEGG" id="cpas:Clopa_1862"/>
<protein>
    <submittedName>
        <fullName evidence="1">Uncharacterized protein</fullName>
    </submittedName>
</protein>
<gene>
    <name evidence="1" type="ORF">Clopa_1862</name>
</gene>
<accession>R4K0Z4</accession>
<evidence type="ECO:0000313" key="1">
    <source>
        <dbReference type="EMBL" id="AGK96762.1"/>
    </source>
</evidence>
<dbReference type="AlphaFoldDB" id="R4K0Z4"/>
<dbReference type="OrthoDB" id="1944161at2"/>
<name>R4K0Z4_CLOPA</name>
<keyword evidence="2" id="KW-1185">Reference proteome</keyword>
<dbReference type="STRING" id="86416.Clopa_1862"/>
<dbReference type="HOGENOM" id="CLU_2536713_0_0_9"/>